<protein>
    <recommendedName>
        <fullName evidence="3">C2H2-type domain-containing protein</fullName>
    </recommendedName>
</protein>
<organism evidence="1 2">
    <name type="scientific">Mycena metata</name>
    <dbReference type="NCBI Taxonomy" id="1033252"/>
    <lineage>
        <taxon>Eukaryota</taxon>
        <taxon>Fungi</taxon>
        <taxon>Dikarya</taxon>
        <taxon>Basidiomycota</taxon>
        <taxon>Agaricomycotina</taxon>
        <taxon>Agaricomycetes</taxon>
        <taxon>Agaricomycetidae</taxon>
        <taxon>Agaricales</taxon>
        <taxon>Marasmiineae</taxon>
        <taxon>Mycenaceae</taxon>
        <taxon>Mycena</taxon>
    </lineage>
</organism>
<accession>A0AAD7IPG1</accession>
<dbReference type="Proteomes" id="UP001215598">
    <property type="component" value="Unassembled WGS sequence"/>
</dbReference>
<evidence type="ECO:0000313" key="1">
    <source>
        <dbReference type="EMBL" id="KAJ7746310.1"/>
    </source>
</evidence>
<gene>
    <name evidence="1" type="ORF">B0H16DRAFT_1376090</name>
</gene>
<reference evidence="1" key="1">
    <citation type="submission" date="2023-03" db="EMBL/GenBank/DDBJ databases">
        <title>Massive genome expansion in bonnet fungi (Mycena s.s.) driven by repeated elements and novel gene families across ecological guilds.</title>
        <authorList>
            <consortium name="Lawrence Berkeley National Laboratory"/>
            <person name="Harder C.B."/>
            <person name="Miyauchi S."/>
            <person name="Viragh M."/>
            <person name="Kuo A."/>
            <person name="Thoen E."/>
            <person name="Andreopoulos B."/>
            <person name="Lu D."/>
            <person name="Skrede I."/>
            <person name="Drula E."/>
            <person name="Henrissat B."/>
            <person name="Morin E."/>
            <person name="Kohler A."/>
            <person name="Barry K."/>
            <person name="LaButti K."/>
            <person name="Morin E."/>
            <person name="Salamov A."/>
            <person name="Lipzen A."/>
            <person name="Mereny Z."/>
            <person name="Hegedus B."/>
            <person name="Baldrian P."/>
            <person name="Stursova M."/>
            <person name="Weitz H."/>
            <person name="Taylor A."/>
            <person name="Grigoriev I.V."/>
            <person name="Nagy L.G."/>
            <person name="Martin F."/>
            <person name="Kauserud H."/>
        </authorList>
    </citation>
    <scope>NUCLEOTIDE SEQUENCE</scope>
    <source>
        <strain evidence="1">CBHHK182m</strain>
    </source>
</reference>
<proteinExistence type="predicted"/>
<sequence length="189" mass="20611">MAALEPTGLGPELEIIDLTGETTASEGGECHEEEDLSDVSPDGPDAASRAQLRTAIYTVPEARLRDVLADLVDRAPAVYRALAKELITVNPATRVVVPRWETCASCGETYDVNADDGEEECVFHPGDLEVNEAKFLDWDEDCHGPVDSAHNRDEYPRNFSWSCCNGDGMAEGCVNGRHNAAVHKKRRLA</sequence>
<evidence type="ECO:0000313" key="2">
    <source>
        <dbReference type="Proteomes" id="UP001215598"/>
    </source>
</evidence>
<dbReference type="AlphaFoldDB" id="A0AAD7IPG1"/>
<dbReference type="PANTHER" id="PTHR38167:SF1">
    <property type="entry name" value="C2H2-TYPE DOMAIN-CONTAINING PROTEIN"/>
    <property type="match status" value="1"/>
</dbReference>
<keyword evidence="2" id="KW-1185">Reference proteome</keyword>
<comment type="caution">
    <text evidence="1">The sequence shown here is derived from an EMBL/GenBank/DDBJ whole genome shotgun (WGS) entry which is preliminary data.</text>
</comment>
<evidence type="ECO:0008006" key="3">
    <source>
        <dbReference type="Google" id="ProtNLM"/>
    </source>
</evidence>
<dbReference type="PANTHER" id="PTHR38167">
    <property type="entry name" value="C2H2-TYPE DOMAIN-CONTAINING PROTEIN"/>
    <property type="match status" value="1"/>
</dbReference>
<name>A0AAD7IPG1_9AGAR</name>
<dbReference type="EMBL" id="JARKIB010000080">
    <property type="protein sequence ID" value="KAJ7746310.1"/>
    <property type="molecule type" value="Genomic_DNA"/>
</dbReference>